<accession>A0AAV2IFK0</accession>
<comment type="caution">
    <text evidence="2">The sequence shown here is derived from an EMBL/GenBank/DDBJ whole genome shotgun (WGS) entry which is preliminary data.</text>
</comment>
<feature type="compositionally biased region" description="Low complexity" evidence="1">
    <location>
        <begin position="1"/>
        <end position="15"/>
    </location>
</feature>
<gene>
    <name evidence="2" type="ORF">GSLYS_00019195001</name>
</gene>
<evidence type="ECO:0000313" key="2">
    <source>
        <dbReference type="EMBL" id="CAL1545818.1"/>
    </source>
</evidence>
<keyword evidence="3" id="KW-1185">Reference proteome</keyword>
<evidence type="ECO:0000256" key="1">
    <source>
        <dbReference type="SAM" id="MobiDB-lite"/>
    </source>
</evidence>
<proteinExistence type="predicted"/>
<sequence length="95" mass="10497">MSVPSPKSPLSVSSSQALDHNAPLNPPMTPNTMLINLLNRVPTPLLTNHQDLLSVPTSQENNIQHNENEACLGNFEMIDEKRSDGMFPGKRINYS</sequence>
<feature type="non-terminal residue" evidence="2">
    <location>
        <position position="95"/>
    </location>
</feature>
<evidence type="ECO:0000313" key="3">
    <source>
        <dbReference type="Proteomes" id="UP001497497"/>
    </source>
</evidence>
<name>A0AAV2IFK0_LYMST</name>
<feature type="region of interest" description="Disordered" evidence="1">
    <location>
        <begin position="1"/>
        <end position="27"/>
    </location>
</feature>
<organism evidence="2 3">
    <name type="scientific">Lymnaea stagnalis</name>
    <name type="common">Great pond snail</name>
    <name type="synonym">Helix stagnalis</name>
    <dbReference type="NCBI Taxonomy" id="6523"/>
    <lineage>
        <taxon>Eukaryota</taxon>
        <taxon>Metazoa</taxon>
        <taxon>Spiralia</taxon>
        <taxon>Lophotrochozoa</taxon>
        <taxon>Mollusca</taxon>
        <taxon>Gastropoda</taxon>
        <taxon>Heterobranchia</taxon>
        <taxon>Euthyneura</taxon>
        <taxon>Panpulmonata</taxon>
        <taxon>Hygrophila</taxon>
        <taxon>Lymnaeoidea</taxon>
        <taxon>Lymnaeidae</taxon>
        <taxon>Lymnaea</taxon>
    </lineage>
</organism>
<protein>
    <submittedName>
        <fullName evidence="2">Uncharacterized protein</fullName>
    </submittedName>
</protein>
<reference evidence="2 3" key="1">
    <citation type="submission" date="2024-04" db="EMBL/GenBank/DDBJ databases">
        <authorList>
            <consortium name="Genoscope - CEA"/>
            <person name="William W."/>
        </authorList>
    </citation>
    <scope>NUCLEOTIDE SEQUENCE [LARGE SCALE GENOMIC DNA]</scope>
</reference>
<dbReference type="Proteomes" id="UP001497497">
    <property type="component" value="Unassembled WGS sequence"/>
</dbReference>
<dbReference type="EMBL" id="CAXITT010000736">
    <property type="protein sequence ID" value="CAL1545818.1"/>
    <property type="molecule type" value="Genomic_DNA"/>
</dbReference>
<dbReference type="AlphaFoldDB" id="A0AAV2IFK0"/>